<keyword evidence="1" id="KW-1133">Transmembrane helix</keyword>
<comment type="caution">
    <text evidence="2">The sequence shown here is derived from an EMBL/GenBank/DDBJ whole genome shotgun (WGS) entry which is preliminary data.</text>
</comment>
<evidence type="ECO:0000256" key="1">
    <source>
        <dbReference type="SAM" id="Phobius"/>
    </source>
</evidence>
<keyword evidence="1" id="KW-0812">Transmembrane</keyword>
<dbReference type="AlphaFoldDB" id="A0A923KU83"/>
<protein>
    <recommendedName>
        <fullName evidence="4">PH domain-containing protein</fullName>
    </recommendedName>
</protein>
<feature type="transmembrane region" description="Helical" evidence="1">
    <location>
        <begin position="12"/>
        <end position="29"/>
    </location>
</feature>
<dbReference type="RefSeq" id="WP_186917035.1">
    <property type="nucleotide sequence ID" value="NZ_JACOFZ010000005.1"/>
</dbReference>
<dbReference type="EMBL" id="JACOFZ010000005">
    <property type="protein sequence ID" value="MBC3882419.1"/>
    <property type="molecule type" value="Genomic_DNA"/>
</dbReference>
<gene>
    <name evidence="2" type="ORF">H8K36_13585</name>
</gene>
<evidence type="ECO:0000313" key="2">
    <source>
        <dbReference type="EMBL" id="MBC3882419.1"/>
    </source>
</evidence>
<organism evidence="2 3">
    <name type="scientific">Undibacterium nitidum</name>
    <dbReference type="NCBI Taxonomy" id="2762298"/>
    <lineage>
        <taxon>Bacteria</taxon>
        <taxon>Pseudomonadati</taxon>
        <taxon>Pseudomonadota</taxon>
        <taxon>Betaproteobacteria</taxon>
        <taxon>Burkholderiales</taxon>
        <taxon>Oxalobacteraceae</taxon>
        <taxon>Undibacterium</taxon>
    </lineage>
</organism>
<keyword evidence="1" id="KW-0472">Membrane</keyword>
<proteinExistence type="predicted"/>
<reference evidence="2" key="1">
    <citation type="submission" date="2020-08" db="EMBL/GenBank/DDBJ databases">
        <title>Novel species isolated from subtropical streams in China.</title>
        <authorList>
            <person name="Lu H."/>
        </authorList>
    </citation>
    <scope>NUCLEOTIDE SEQUENCE</scope>
    <source>
        <strain evidence="2">LX22W</strain>
    </source>
</reference>
<keyword evidence="3" id="KW-1185">Reference proteome</keyword>
<name>A0A923KU83_9BURK</name>
<evidence type="ECO:0000313" key="3">
    <source>
        <dbReference type="Proteomes" id="UP000627446"/>
    </source>
</evidence>
<accession>A0A923KU83</accession>
<evidence type="ECO:0008006" key="4">
    <source>
        <dbReference type="Google" id="ProtNLM"/>
    </source>
</evidence>
<dbReference type="Proteomes" id="UP000627446">
    <property type="component" value="Unassembled WGS sequence"/>
</dbReference>
<feature type="transmembrane region" description="Helical" evidence="1">
    <location>
        <begin position="41"/>
        <end position="60"/>
    </location>
</feature>
<sequence length="154" mass="17898">MNEVKYQSRQWLKLLWVFLPVLTLGMVLFDMRGQDLALLPRAIAVLMVVNLLILSMFGHLQIRLDRDRLQWQFGFLGWPKWELKVNDIRHVEVCETQWFEGKGIRFTREGMLYNAAGRGAVRITKSDGTRLRLGSAEPEILCQQIKAAMAQRIL</sequence>